<gene>
    <name evidence="2" type="ORF">PoB_001681700</name>
</gene>
<proteinExistence type="predicted"/>
<keyword evidence="3" id="KW-1185">Reference proteome</keyword>
<evidence type="ECO:0000313" key="2">
    <source>
        <dbReference type="EMBL" id="GFN90311.1"/>
    </source>
</evidence>
<dbReference type="Proteomes" id="UP000735302">
    <property type="component" value="Unassembled WGS sequence"/>
</dbReference>
<feature type="region of interest" description="Disordered" evidence="1">
    <location>
        <begin position="1"/>
        <end position="57"/>
    </location>
</feature>
<accession>A0AAV3Z724</accession>
<protein>
    <submittedName>
        <fullName evidence="2">Uncharacterized protein</fullName>
    </submittedName>
</protein>
<feature type="compositionally biased region" description="Acidic residues" evidence="1">
    <location>
        <begin position="15"/>
        <end position="52"/>
    </location>
</feature>
<organism evidence="2 3">
    <name type="scientific">Plakobranchus ocellatus</name>
    <dbReference type="NCBI Taxonomy" id="259542"/>
    <lineage>
        <taxon>Eukaryota</taxon>
        <taxon>Metazoa</taxon>
        <taxon>Spiralia</taxon>
        <taxon>Lophotrochozoa</taxon>
        <taxon>Mollusca</taxon>
        <taxon>Gastropoda</taxon>
        <taxon>Heterobranchia</taxon>
        <taxon>Euthyneura</taxon>
        <taxon>Panpulmonata</taxon>
        <taxon>Sacoglossa</taxon>
        <taxon>Placobranchoidea</taxon>
        <taxon>Plakobranchidae</taxon>
        <taxon>Plakobranchus</taxon>
    </lineage>
</organism>
<name>A0AAV3Z724_9GAST</name>
<dbReference type="EMBL" id="BLXT01002015">
    <property type="protein sequence ID" value="GFN90311.1"/>
    <property type="molecule type" value="Genomic_DNA"/>
</dbReference>
<reference evidence="2 3" key="1">
    <citation type="journal article" date="2021" name="Elife">
        <title>Chloroplast acquisition without the gene transfer in kleptoplastic sea slugs, Plakobranchus ocellatus.</title>
        <authorList>
            <person name="Maeda T."/>
            <person name="Takahashi S."/>
            <person name="Yoshida T."/>
            <person name="Shimamura S."/>
            <person name="Takaki Y."/>
            <person name="Nagai Y."/>
            <person name="Toyoda A."/>
            <person name="Suzuki Y."/>
            <person name="Arimoto A."/>
            <person name="Ishii H."/>
            <person name="Satoh N."/>
            <person name="Nishiyama T."/>
            <person name="Hasebe M."/>
            <person name="Maruyama T."/>
            <person name="Minagawa J."/>
            <person name="Obokata J."/>
            <person name="Shigenobu S."/>
        </authorList>
    </citation>
    <scope>NUCLEOTIDE SEQUENCE [LARGE SCALE GENOMIC DNA]</scope>
</reference>
<evidence type="ECO:0000313" key="3">
    <source>
        <dbReference type="Proteomes" id="UP000735302"/>
    </source>
</evidence>
<dbReference type="AlphaFoldDB" id="A0AAV3Z724"/>
<sequence>MEQTANMRRRHLVLEDEEIGEEREEEEEEEEEVEEKEKDEEEEEDEEAEEKEQAERGCPVSMLLTAESLLCFENCAYAIAIPIVFTEVRYDHAKVDK</sequence>
<evidence type="ECO:0000256" key="1">
    <source>
        <dbReference type="SAM" id="MobiDB-lite"/>
    </source>
</evidence>
<comment type="caution">
    <text evidence="2">The sequence shown here is derived from an EMBL/GenBank/DDBJ whole genome shotgun (WGS) entry which is preliminary data.</text>
</comment>